<evidence type="ECO:0000313" key="3">
    <source>
        <dbReference type="Proteomes" id="UP000603352"/>
    </source>
</evidence>
<proteinExistence type="predicted"/>
<feature type="domain" description="HMA" evidence="1">
    <location>
        <begin position="3"/>
        <end position="66"/>
    </location>
</feature>
<organism evidence="2 3">
    <name type="scientific">Tistrella bauzanensis</name>
    <dbReference type="NCBI Taxonomy" id="657419"/>
    <lineage>
        <taxon>Bacteria</taxon>
        <taxon>Pseudomonadati</taxon>
        <taxon>Pseudomonadota</taxon>
        <taxon>Alphaproteobacteria</taxon>
        <taxon>Geminicoccales</taxon>
        <taxon>Geminicoccaceae</taxon>
        <taxon>Tistrella</taxon>
    </lineage>
</organism>
<accession>A0ABQ1I9K7</accession>
<reference evidence="3" key="1">
    <citation type="journal article" date="2019" name="Int. J. Syst. Evol. Microbiol.">
        <title>The Global Catalogue of Microorganisms (GCM) 10K type strain sequencing project: providing services to taxonomists for standard genome sequencing and annotation.</title>
        <authorList>
            <consortium name="The Broad Institute Genomics Platform"/>
            <consortium name="The Broad Institute Genome Sequencing Center for Infectious Disease"/>
            <person name="Wu L."/>
            <person name="Ma J."/>
        </authorList>
    </citation>
    <scope>NUCLEOTIDE SEQUENCE [LARGE SCALE GENOMIC DNA]</scope>
    <source>
        <strain evidence="3">CGMCC 1.10188</strain>
    </source>
</reference>
<dbReference type="SUPFAM" id="SSF55008">
    <property type="entry name" value="HMA, heavy metal-associated domain"/>
    <property type="match status" value="1"/>
</dbReference>
<gene>
    <name evidence="2" type="ORF">GCM10011505_09590</name>
</gene>
<dbReference type="PROSITE" id="PS50846">
    <property type="entry name" value="HMA_2"/>
    <property type="match status" value="1"/>
</dbReference>
<dbReference type="EMBL" id="BMDZ01000007">
    <property type="protein sequence ID" value="GGB30294.1"/>
    <property type="molecule type" value="Genomic_DNA"/>
</dbReference>
<protein>
    <recommendedName>
        <fullName evidence="1">HMA domain-containing protein</fullName>
    </recommendedName>
</protein>
<comment type="caution">
    <text evidence="2">The sequence shown here is derived from an EMBL/GenBank/DDBJ whole genome shotgun (WGS) entry which is preliminary data.</text>
</comment>
<dbReference type="Pfam" id="PF00403">
    <property type="entry name" value="HMA"/>
    <property type="match status" value="1"/>
</dbReference>
<evidence type="ECO:0000259" key="1">
    <source>
        <dbReference type="PROSITE" id="PS50846"/>
    </source>
</evidence>
<keyword evidence="3" id="KW-1185">Reference proteome</keyword>
<dbReference type="RefSeq" id="WP_188575465.1">
    <property type="nucleotide sequence ID" value="NZ_BMDZ01000007.1"/>
</dbReference>
<dbReference type="InterPro" id="IPR036163">
    <property type="entry name" value="HMA_dom_sf"/>
</dbReference>
<name>A0ABQ1I9K7_9PROT</name>
<dbReference type="InterPro" id="IPR006121">
    <property type="entry name" value="HMA_dom"/>
</dbReference>
<dbReference type="CDD" id="cd00371">
    <property type="entry name" value="HMA"/>
    <property type="match status" value="1"/>
</dbReference>
<dbReference type="Proteomes" id="UP000603352">
    <property type="component" value="Unassembled WGS sequence"/>
</dbReference>
<sequence length="70" mass="7260">MSAQTHYHVAGMTCEGCAKAVRRALSSRLPDAVIAVDQPAGLVTVTGDHEEATVREAIDDAGYDFGGKAA</sequence>
<evidence type="ECO:0000313" key="2">
    <source>
        <dbReference type="EMBL" id="GGB30294.1"/>
    </source>
</evidence>
<dbReference type="Gene3D" id="3.30.70.100">
    <property type="match status" value="1"/>
</dbReference>